<evidence type="ECO:0000256" key="3">
    <source>
        <dbReference type="ARBA" id="ARBA00022692"/>
    </source>
</evidence>
<dbReference type="EMBL" id="BRYB01000240">
    <property type="protein sequence ID" value="GMI26000.1"/>
    <property type="molecule type" value="Genomic_DNA"/>
</dbReference>
<evidence type="ECO:0000256" key="6">
    <source>
        <dbReference type="SAM" id="Coils"/>
    </source>
</evidence>
<evidence type="ECO:0000256" key="8">
    <source>
        <dbReference type="SAM" id="Phobius"/>
    </source>
</evidence>
<keyword evidence="5 8" id="KW-0472">Membrane</keyword>
<keyword evidence="11" id="KW-1185">Reference proteome</keyword>
<dbReference type="Gene3D" id="1.20.5.110">
    <property type="match status" value="1"/>
</dbReference>
<gene>
    <name evidence="10" type="ORF">TeGR_g5179</name>
</gene>
<feature type="transmembrane region" description="Helical" evidence="8">
    <location>
        <begin position="295"/>
        <end position="313"/>
    </location>
</feature>
<feature type="domain" description="T-SNARE coiled-coil homology" evidence="9">
    <location>
        <begin position="229"/>
        <end position="284"/>
    </location>
</feature>
<comment type="caution">
    <text evidence="10">The sequence shown here is derived from an EMBL/GenBank/DDBJ whole genome shotgun (WGS) entry which is preliminary data.</text>
</comment>
<keyword evidence="6" id="KW-0175">Coiled coil</keyword>
<evidence type="ECO:0000313" key="11">
    <source>
        <dbReference type="Proteomes" id="UP001165060"/>
    </source>
</evidence>
<evidence type="ECO:0000256" key="4">
    <source>
        <dbReference type="ARBA" id="ARBA00022989"/>
    </source>
</evidence>
<evidence type="ECO:0000259" key="9">
    <source>
        <dbReference type="PROSITE" id="PS50192"/>
    </source>
</evidence>
<proteinExistence type="predicted"/>
<evidence type="ECO:0000256" key="7">
    <source>
        <dbReference type="SAM" id="MobiDB-lite"/>
    </source>
</evidence>
<accession>A0ABQ6MHA8</accession>
<keyword evidence="2" id="KW-0813">Transport</keyword>
<keyword evidence="4 8" id="KW-1133">Transmembrane helix</keyword>
<sequence>MPCCNSEYSANATAGIDADIDRCMESLRAMAYSLKADSQDRYRSRATRADDHSDEFLTAKDQIMGRLTTVRNMLDNQPQRPARNKKTKDPAAAEARYARALQAHQSVIRTNVRQLNEEFRELESIFKETTGKRKKKYSPDEAEARRNMVVHLQKEIEEIKTEQMKQYMKDYRPTNFNTPTMEDAEIFSAPALQSQHSGAEDVSAYFGEDMTASQKQSLLTIQERAAAFDDAIESIGHGVEDLRNLAAEQNEEVKKQNLMLENMSEQVDGVARKMGYINKRMKRTLKEVGRAGDKLCVDIFCVVLAVGLFAVIWKELKVGNDLFGD</sequence>
<evidence type="ECO:0000256" key="2">
    <source>
        <dbReference type="ARBA" id="ARBA00022448"/>
    </source>
</evidence>
<dbReference type="Proteomes" id="UP001165060">
    <property type="component" value="Unassembled WGS sequence"/>
</dbReference>
<dbReference type="SUPFAM" id="SSF58038">
    <property type="entry name" value="SNARE fusion complex"/>
    <property type="match status" value="1"/>
</dbReference>
<name>A0ABQ6MHA8_9STRA</name>
<evidence type="ECO:0000256" key="5">
    <source>
        <dbReference type="ARBA" id="ARBA00023136"/>
    </source>
</evidence>
<dbReference type="PANTHER" id="PTHR12791">
    <property type="entry name" value="GOLGI SNARE BET1-RELATED"/>
    <property type="match status" value="1"/>
</dbReference>
<feature type="coiled-coil region" evidence="6">
    <location>
        <begin position="239"/>
        <end position="266"/>
    </location>
</feature>
<evidence type="ECO:0000256" key="1">
    <source>
        <dbReference type="ARBA" id="ARBA00004167"/>
    </source>
</evidence>
<feature type="region of interest" description="Disordered" evidence="7">
    <location>
        <begin position="73"/>
        <end position="93"/>
    </location>
</feature>
<dbReference type="InterPro" id="IPR000727">
    <property type="entry name" value="T_SNARE_dom"/>
</dbReference>
<feature type="coiled-coil region" evidence="6">
    <location>
        <begin position="112"/>
        <end position="162"/>
    </location>
</feature>
<dbReference type="PROSITE" id="PS50192">
    <property type="entry name" value="T_SNARE"/>
    <property type="match status" value="1"/>
</dbReference>
<evidence type="ECO:0000313" key="10">
    <source>
        <dbReference type="EMBL" id="GMI26000.1"/>
    </source>
</evidence>
<organism evidence="10 11">
    <name type="scientific">Tetraparma gracilis</name>
    <dbReference type="NCBI Taxonomy" id="2962635"/>
    <lineage>
        <taxon>Eukaryota</taxon>
        <taxon>Sar</taxon>
        <taxon>Stramenopiles</taxon>
        <taxon>Ochrophyta</taxon>
        <taxon>Bolidophyceae</taxon>
        <taxon>Parmales</taxon>
        <taxon>Triparmaceae</taxon>
        <taxon>Tetraparma</taxon>
    </lineage>
</organism>
<keyword evidence="3 8" id="KW-0812">Transmembrane</keyword>
<dbReference type="CDD" id="cd15841">
    <property type="entry name" value="SNARE_Qc"/>
    <property type="match status" value="1"/>
</dbReference>
<comment type="subcellular location">
    <subcellularLocation>
        <location evidence="1">Membrane</location>
        <topology evidence="1">Single-pass membrane protein</topology>
    </subcellularLocation>
</comment>
<protein>
    <recommendedName>
        <fullName evidence="9">t-SNARE coiled-coil homology domain-containing protein</fullName>
    </recommendedName>
</protein>
<reference evidence="10 11" key="1">
    <citation type="journal article" date="2023" name="Commun. Biol.">
        <title>Genome analysis of Parmales, the sister group of diatoms, reveals the evolutionary specialization of diatoms from phago-mixotrophs to photoautotrophs.</title>
        <authorList>
            <person name="Ban H."/>
            <person name="Sato S."/>
            <person name="Yoshikawa S."/>
            <person name="Yamada K."/>
            <person name="Nakamura Y."/>
            <person name="Ichinomiya M."/>
            <person name="Sato N."/>
            <person name="Blanc-Mathieu R."/>
            <person name="Endo H."/>
            <person name="Kuwata A."/>
            <person name="Ogata H."/>
        </authorList>
    </citation>
    <scope>NUCLEOTIDE SEQUENCE [LARGE SCALE GENOMIC DNA]</scope>
</reference>